<evidence type="ECO:0000259" key="8">
    <source>
        <dbReference type="Pfam" id="PF00931"/>
    </source>
</evidence>
<protein>
    <submittedName>
        <fullName evidence="12">Disease resistance protein</fullName>
    </submittedName>
</protein>
<dbReference type="FunFam" id="1.10.10.10:FF:000322">
    <property type="entry name" value="Probable disease resistance protein At1g63360"/>
    <property type="match status" value="1"/>
</dbReference>
<dbReference type="Pfam" id="PF23247">
    <property type="entry name" value="LRR_RPS2"/>
    <property type="match status" value="1"/>
</dbReference>
<keyword evidence="2" id="KW-0433">Leucine-rich repeat</keyword>
<feature type="domain" description="NB-ARC" evidence="8">
    <location>
        <begin position="161"/>
        <end position="332"/>
    </location>
</feature>
<comment type="caution">
    <text evidence="12">The sequence shown here is derived from an EMBL/GenBank/DDBJ whole genome shotgun (WGS) entry which is preliminary data.</text>
</comment>
<evidence type="ECO:0000256" key="2">
    <source>
        <dbReference type="ARBA" id="ARBA00022614"/>
    </source>
</evidence>
<dbReference type="Pfam" id="PF00931">
    <property type="entry name" value="NB-ARC"/>
    <property type="match status" value="1"/>
</dbReference>
<dbReference type="Gene3D" id="1.10.8.430">
    <property type="entry name" value="Helical domain of apoptotic protease-activating factors"/>
    <property type="match status" value="1"/>
</dbReference>
<dbReference type="Pfam" id="PF23559">
    <property type="entry name" value="WHD_DRP"/>
    <property type="match status" value="1"/>
</dbReference>
<evidence type="ECO:0000256" key="4">
    <source>
        <dbReference type="ARBA" id="ARBA00022741"/>
    </source>
</evidence>
<dbReference type="AlphaFoldDB" id="A0ABD1QAX5"/>
<dbReference type="Gene3D" id="1.10.10.10">
    <property type="entry name" value="Winged helix-like DNA-binding domain superfamily/Winged helix DNA-binding domain"/>
    <property type="match status" value="1"/>
</dbReference>
<evidence type="ECO:0000256" key="3">
    <source>
        <dbReference type="ARBA" id="ARBA00022737"/>
    </source>
</evidence>
<dbReference type="InterPro" id="IPR055414">
    <property type="entry name" value="LRR_R13L4/SHOC2-like"/>
</dbReference>
<evidence type="ECO:0000256" key="6">
    <source>
        <dbReference type="ARBA" id="ARBA00022840"/>
    </source>
</evidence>
<evidence type="ECO:0000256" key="7">
    <source>
        <dbReference type="SAM" id="Coils"/>
    </source>
</evidence>
<reference evidence="13" key="1">
    <citation type="submission" date="2024-07" db="EMBL/GenBank/DDBJ databases">
        <title>Two chromosome-level genome assemblies of Korean endemic species Abeliophyllum distichum and Forsythia ovata (Oleaceae).</title>
        <authorList>
            <person name="Jang H."/>
        </authorList>
    </citation>
    <scope>NUCLEOTIDE SEQUENCE [LARGE SCALE GENOMIC DNA]</scope>
</reference>
<keyword evidence="13" id="KW-1185">Reference proteome</keyword>
<dbReference type="GO" id="GO:0051607">
    <property type="term" value="P:defense response to virus"/>
    <property type="evidence" value="ECO:0007669"/>
    <property type="project" value="UniProtKB-ARBA"/>
</dbReference>
<comment type="similarity">
    <text evidence="1">Belongs to the disease resistance NB-LRR family.</text>
</comment>
<feature type="coiled-coil region" evidence="7">
    <location>
        <begin position="37"/>
        <end position="92"/>
    </location>
</feature>
<dbReference type="InterPro" id="IPR058922">
    <property type="entry name" value="WHD_DRP"/>
</dbReference>
<dbReference type="FunFam" id="3.40.50.300:FF:001091">
    <property type="entry name" value="Probable disease resistance protein At1g61300"/>
    <property type="match status" value="1"/>
</dbReference>
<evidence type="ECO:0000256" key="1">
    <source>
        <dbReference type="ARBA" id="ARBA00008894"/>
    </source>
</evidence>
<accession>A0ABD1QAX5</accession>
<dbReference type="InterPro" id="IPR027417">
    <property type="entry name" value="P-loop_NTPase"/>
</dbReference>
<dbReference type="InterPro" id="IPR050905">
    <property type="entry name" value="Plant_NBS-LRR"/>
</dbReference>
<feature type="domain" description="Disease resistance protein winged helix" evidence="10">
    <location>
        <begin position="420"/>
        <end position="486"/>
    </location>
</feature>
<keyword evidence="6" id="KW-0067">ATP-binding</keyword>
<organism evidence="12 13">
    <name type="scientific">Forsythia ovata</name>
    <dbReference type="NCBI Taxonomy" id="205694"/>
    <lineage>
        <taxon>Eukaryota</taxon>
        <taxon>Viridiplantae</taxon>
        <taxon>Streptophyta</taxon>
        <taxon>Embryophyta</taxon>
        <taxon>Tracheophyta</taxon>
        <taxon>Spermatophyta</taxon>
        <taxon>Magnoliopsida</taxon>
        <taxon>eudicotyledons</taxon>
        <taxon>Gunneridae</taxon>
        <taxon>Pentapetalae</taxon>
        <taxon>asterids</taxon>
        <taxon>lamiids</taxon>
        <taxon>Lamiales</taxon>
        <taxon>Oleaceae</taxon>
        <taxon>Forsythieae</taxon>
        <taxon>Forsythia</taxon>
    </lineage>
</organism>
<dbReference type="Gene3D" id="3.80.10.10">
    <property type="entry name" value="Ribonuclease Inhibitor"/>
    <property type="match status" value="2"/>
</dbReference>
<keyword evidence="7" id="KW-0175">Coiled coil</keyword>
<dbReference type="FunFam" id="1.10.8.430:FF:000003">
    <property type="entry name" value="Probable disease resistance protein At5g66910"/>
    <property type="match status" value="1"/>
</dbReference>
<gene>
    <name evidence="12" type="ORF">Fot_48760</name>
</gene>
<dbReference type="PANTHER" id="PTHR33463:SF202">
    <property type="entry name" value="NB-ARC DOMAIN-CONTAINING PROTEIN"/>
    <property type="match status" value="1"/>
</dbReference>
<dbReference type="PANTHER" id="PTHR33463">
    <property type="entry name" value="NB-ARC DOMAIN-CONTAINING PROTEIN-RELATED"/>
    <property type="match status" value="1"/>
</dbReference>
<dbReference type="InterPro" id="IPR042197">
    <property type="entry name" value="Apaf_helical"/>
</dbReference>
<feature type="domain" description="Disease resistance R13L4/SHOC-2-like LRR" evidence="11">
    <location>
        <begin position="561"/>
        <end position="727"/>
    </location>
</feature>
<dbReference type="GO" id="GO:0005524">
    <property type="term" value="F:ATP binding"/>
    <property type="evidence" value="ECO:0007669"/>
    <property type="project" value="UniProtKB-KW"/>
</dbReference>
<dbReference type="Pfam" id="PF23598">
    <property type="entry name" value="LRR_14"/>
    <property type="match status" value="1"/>
</dbReference>
<keyword evidence="4" id="KW-0547">Nucleotide-binding</keyword>
<proteinExistence type="inferred from homology"/>
<sequence length="958" mass="108889">MEIVTSVISSLLAEPCRLLFNSIDAKIRNYFNFKSNLKDLDKAMVDLIQRRDSINQDLEVAAREGLLPRPEIREWLRRVNKMEIEVNSMKTDMEGTCSFSFRWCQFKCCMLPERAKEYLFETKELIDACHFPAGVATENPFPVTVEYIPAPSIDDQETAAKNIAKIMDLLSNSEVKRIGVWGMGGVGKTTLVKNINNKLNDPSLLSESFSIVIWITVSNKSQETESELKRVQKQIAERLNLVLNEDSVKKRAIALHKRLKMEEKFLLILDDVWDPIDLDDLGIPQPEIHEGSKIMLTTRFSEVCSAMRTDVVLKIEVLKEEEAWKLFCRSAGEVATLENVEPLARAVARECGGLPLAINVVGVCLRGKKIVELWEDALNMLRRSEPLIRGIEDKVYNPLKWSYDLLPSERIKSCFLFCCLFPEDYSIDVHRLVRYWLAEGLLEQHHNYEEIMNRGMAIIECLKDSCLLEEDVKSTVKMHDVVRDVAVWISSSSNVELKSLVRSGIGLRRIRQDEILTLHGRVSFMCNEIYELPNAVIQCPSVSTLLLQGNRNLVGIPDEFLQSFLSLKILDLSGCRLVSLPLCLDQLVELRALLLDECNHLQELPPLGGLAKLQVLDCSGTNITSLPEGMEILTSLRFLNLSYVKRLVTIPAGAMSRLCNLEYLNMRRNENEWDLRPKAREGLAPLEEIVFLERLATWYVDLDSNLSNLETTDTLLNGIKKLKKFEISIGFYPRSIDMLGGHTQRRVILNGLCLSGEWIAWLFINSTSVHIYGCEGVNYMFAKLGMNSGAVGCFDSLKTLDISHSMSSLKPSVDNAAQFDLLPNLEQLYLRDLDRLSCISEFSMHLGLRFAKLRFIRVERCPRMKYLLTLETAVPALEKLQEISISSCGEAAELFRCLVQDSVFPNLQTIRLSNCWKLETLCRGNGAYPRLEKVEVINCPLLKKFPHTVQNASTMQEE</sequence>
<dbReference type="InterPro" id="IPR036388">
    <property type="entry name" value="WH-like_DNA-bd_sf"/>
</dbReference>
<keyword evidence="3" id="KW-0677">Repeat</keyword>
<dbReference type="InterPro" id="IPR032675">
    <property type="entry name" value="LRR_dom_sf"/>
</dbReference>
<dbReference type="InterPro" id="IPR057135">
    <property type="entry name" value="At4g27190-like_LRR"/>
</dbReference>
<evidence type="ECO:0000313" key="12">
    <source>
        <dbReference type="EMBL" id="KAL2473024.1"/>
    </source>
</evidence>
<evidence type="ECO:0000256" key="5">
    <source>
        <dbReference type="ARBA" id="ARBA00022821"/>
    </source>
</evidence>
<dbReference type="Proteomes" id="UP001604277">
    <property type="component" value="Unassembled WGS sequence"/>
</dbReference>
<dbReference type="InterPro" id="IPR002182">
    <property type="entry name" value="NB-ARC"/>
</dbReference>
<dbReference type="EMBL" id="JBFOLJ010000015">
    <property type="protein sequence ID" value="KAL2473024.1"/>
    <property type="molecule type" value="Genomic_DNA"/>
</dbReference>
<keyword evidence="5" id="KW-0611">Plant defense</keyword>
<feature type="domain" description="Disease resistance protein At4g27190-like leucine-rich repeats" evidence="9">
    <location>
        <begin position="791"/>
        <end position="889"/>
    </location>
</feature>
<evidence type="ECO:0000259" key="9">
    <source>
        <dbReference type="Pfam" id="PF23247"/>
    </source>
</evidence>
<evidence type="ECO:0000259" key="11">
    <source>
        <dbReference type="Pfam" id="PF23598"/>
    </source>
</evidence>
<evidence type="ECO:0000313" key="13">
    <source>
        <dbReference type="Proteomes" id="UP001604277"/>
    </source>
</evidence>
<dbReference type="Gene3D" id="3.40.50.300">
    <property type="entry name" value="P-loop containing nucleotide triphosphate hydrolases"/>
    <property type="match status" value="1"/>
</dbReference>
<evidence type="ECO:0000259" key="10">
    <source>
        <dbReference type="Pfam" id="PF23559"/>
    </source>
</evidence>
<dbReference type="SUPFAM" id="SSF52058">
    <property type="entry name" value="L domain-like"/>
    <property type="match status" value="1"/>
</dbReference>
<dbReference type="SUPFAM" id="SSF52540">
    <property type="entry name" value="P-loop containing nucleoside triphosphate hydrolases"/>
    <property type="match status" value="1"/>
</dbReference>
<dbReference type="PRINTS" id="PR00364">
    <property type="entry name" value="DISEASERSIST"/>
</dbReference>
<name>A0ABD1QAX5_9LAMI</name>